<feature type="domain" description="HTH araC/xylS-type" evidence="4">
    <location>
        <begin position="150"/>
        <end position="248"/>
    </location>
</feature>
<dbReference type="PANTHER" id="PTHR46796:SF6">
    <property type="entry name" value="ARAC SUBFAMILY"/>
    <property type="match status" value="1"/>
</dbReference>
<dbReference type="PANTHER" id="PTHR46796">
    <property type="entry name" value="HTH-TYPE TRANSCRIPTIONAL ACTIVATOR RHAS-RELATED"/>
    <property type="match status" value="1"/>
</dbReference>
<sequence>MEVGGLRVASIVKRIEGPASWTIERDVHALILHEAGSYHWLETWLDGRRTSLGDPLPGEIWLAPAGQSYRATAQGGGVRYIEVEIPSERLAVPPTARALAGYHDPAMAALVRALTAGDAEAADALVAMLAETLGGMTSPAQPRAIARRIDDLLAFIQTRLEAPLTSREMAARAGMSVNSLIVHFTRATGRTPAQYVLHQRLRRACWFLMHRPLTVAEIAFATGFSSHAHLCAAFRRKLGMSPGQWRRSSASAIMTEGEA</sequence>
<dbReference type="Proteomes" id="UP000058074">
    <property type="component" value="Chromosome"/>
</dbReference>
<protein>
    <recommendedName>
        <fullName evidence="4">HTH araC/xylS-type domain-containing protein</fullName>
    </recommendedName>
</protein>
<dbReference type="InterPro" id="IPR018060">
    <property type="entry name" value="HTH_AraC"/>
</dbReference>
<dbReference type="PROSITE" id="PS00041">
    <property type="entry name" value="HTH_ARAC_FAMILY_1"/>
    <property type="match status" value="1"/>
</dbReference>
<keyword evidence="1" id="KW-0805">Transcription regulation</keyword>
<gene>
    <name evidence="5" type="ORF">AN936_15065</name>
</gene>
<evidence type="ECO:0000259" key="4">
    <source>
        <dbReference type="PROSITE" id="PS01124"/>
    </source>
</evidence>
<dbReference type="OrthoDB" id="9802263at2"/>
<dbReference type="Pfam" id="PF12833">
    <property type="entry name" value="HTH_18"/>
    <property type="match status" value="1"/>
</dbReference>
<dbReference type="SMART" id="SM00342">
    <property type="entry name" value="HTH_ARAC"/>
    <property type="match status" value="1"/>
</dbReference>
<evidence type="ECO:0000256" key="2">
    <source>
        <dbReference type="ARBA" id="ARBA00023125"/>
    </source>
</evidence>
<keyword evidence="3" id="KW-0804">Transcription</keyword>
<evidence type="ECO:0000313" key="5">
    <source>
        <dbReference type="EMBL" id="ALH81624.1"/>
    </source>
</evidence>
<accession>A0A0N9VB76</accession>
<proteinExistence type="predicted"/>
<dbReference type="PATRIC" id="fig|33050.5.peg.3124"/>
<dbReference type="InterPro" id="IPR050204">
    <property type="entry name" value="AraC_XylS_family_regulators"/>
</dbReference>
<dbReference type="GO" id="GO:0003700">
    <property type="term" value="F:DNA-binding transcription factor activity"/>
    <property type="evidence" value="ECO:0007669"/>
    <property type="project" value="InterPro"/>
</dbReference>
<keyword evidence="2" id="KW-0238">DNA-binding</keyword>
<dbReference type="PROSITE" id="PS01124">
    <property type="entry name" value="HTH_ARAC_FAMILY_2"/>
    <property type="match status" value="1"/>
</dbReference>
<evidence type="ECO:0000256" key="3">
    <source>
        <dbReference type="ARBA" id="ARBA00023163"/>
    </source>
</evidence>
<dbReference type="InterPro" id="IPR018062">
    <property type="entry name" value="HTH_AraC-typ_CS"/>
</dbReference>
<evidence type="ECO:0000256" key="1">
    <source>
        <dbReference type="ARBA" id="ARBA00023015"/>
    </source>
</evidence>
<dbReference type="Gene3D" id="1.10.10.60">
    <property type="entry name" value="Homeodomain-like"/>
    <property type="match status" value="1"/>
</dbReference>
<dbReference type="GO" id="GO:0043565">
    <property type="term" value="F:sequence-specific DNA binding"/>
    <property type="evidence" value="ECO:0007669"/>
    <property type="project" value="InterPro"/>
</dbReference>
<reference evidence="5 6" key="1">
    <citation type="journal article" date="2015" name="Genome Announc.">
        <title>Complete Genome Sequence of Polypropylene Glycol- and Polyethylene Glycol-Degrading Sphingopyxis macrogoltabida Strain EY-1.</title>
        <authorList>
            <person name="Ohtsubo Y."/>
            <person name="Nagata Y."/>
            <person name="Numata M."/>
            <person name="Tsuchikane K."/>
            <person name="Hosoyama A."/>
            <person name="Yamazoe A."/>
            <person name="Tsuda M."/>
            <person name="Fujita N."/>
            <person name="Kawai F."/>
        </authorList>
    </citation>
    <scope>NUCLEOTIDE SEQUENCE [LARGE SCALE GENOMIC DNA]</scope>
    <source>
        <strain evidence="5 6">EY-1</strain>
    </source>
</reference>
<organism evidence="5 6">
    <name type="scientific">Sphingopyxis macrogoltabida</name>
    <name type="common">Sphingomonas macrogoltabidus</name>
    <dbReference type="NCBI Taxonomy" id="33050"/>
    <lineage>
        <taxon>Bacteria</taxon>
        <taxon>Pseudomonadati</taxon>
        <taxon>Pseudomonadota</taxon>
        <taxon>Alphaproteobacteria</taxon>
        <taxon>Sphingomonadales</taxon>
        <taxon>Sphingomonadaceae</taxon>
        <taxon>Sphingopyxis</taxon>
    </lineage>
</organism>
<evidence type="ECO:0000313" key="6">
    <source>
        <dbReference type="Proteomes" id="UP000058074"/>
    </source>
</evidence>
<dbReference type="AlphaFoldDB" id="A0A0N9VB76"/>
<dbReference type="InterPro" id="IPR009057">
    <property type="entry name" value="Homeodomain-like_sf"/>
</dbReference>
<dbReference type="KEGG" id="smag:AN936_15065"/>
<dbReference type="EMBL" id="CP012700">
    <property type="protein sequence ID" value="ALH81624.1"/>
    <property type="molecule type" value="Genomic_DNA"/>
</dbReference>
<dbReference type="SUPFAM" id="SSF46689">
    <property type="entry name" value="Homeodomain-like"/>
    <property type="match status" value="2"/>
</dbReference>
<name>A0A0N9VB76_SPHMC</name>